<dbReference type="AlphaFoldDB" id="I4YZZ9"/>
<dbReference type="InterPro" id="IPR040476">
    <property type="entry name" value="CSD2"/>
</dbReference>
<dbReference type="EC" id="3.1.13.1" evidence="7"/>
<dbReference type="SMART" id="SM00316">
    <property type="entry name" value="S1"/>
    <property type="match status" value="1"/>
</dbReference>
<comment type="subcellular location">
    <subcellularLocation>
        <location evidence="7">Cytoplasm</location>
    </subcellularLocation>
</comment>
<dbReference type="InterPro" id="IPR011805">
    <property type="entry name" value="RNase_R"/>
</dbReference>
<dbReference type="InterPro" id="IPR001900">
    <property type="entry name" value="RNase_II/R"/>
</dbReference>
<dbReference type="InterPro" id="IPR012340">
    <property type="entry name" value="NA-bd_OB-fold"/>
</dbReference>
<evidence type="ECO:0000256" key="1">
    <source>
        <dbReference type="ARBA" id="ARBA00001849"/>
    </source>
</evidence>
<dbReference type="GO" id="GO:0006402">
    <property type="term" value="P:mRNA catabolic process"/>
    <property type="evidence" value="ECO:0007669"/>
    <property type="project" value="TreeGrafter"/>
</dbReference>
<evidence type="ECO:0000256" key="3">
    <source>
        <dbReference type="ARBA" id="ARBA00022722"/>
    </source>
</evidence>
<dbReference type="EMBL" id="JH660641">
    <property type="protein sequence ID" value="EIM29541.1"/>
    <property type="molecule type" value="Genomic_DNA"/>
</dbReference>
<dbReference type="Pfam" id="PF00575">
    <property type="entry name" value="S1"/>
    <property type="match status" value="1"/>
</dbReference>
<evidence type="ECO:0000256" key="8">
    <source>
        <dbReference type="SAM" id="MobiDB-lite"/>
    </source>
</evidence>
<dbReference type="STRING" id="864069.MicloDRAFT_00020220"/>
<dbReference type="InterPro" id="IPR003029">
    <property type="entry name" value="S1_domain"/>
</dbReference>
<dbReference type="InterPro" id="IPR022966">
    <property type="entry name" value="RNase_II/R_CS"/>
</dbReference>
<evidence type="ECO:0000259" key="9">
    <source>
        <dbReference type="PROSITE" id="PS50126"/>
    </source>
</evidence>
<protein>
    <recommendedName>
        <fullName evidence="7">Ribonuclease R</fullName>
        <shortName evidence="7">RNase R</shortName>
        <ecNumber evidence="7">3.1.13.1</ecNumber>
    </recommendedName>
</protein>
<evidence type="ECO:0000256" key="2">
    <source>
        <dbReference type="ARBA" id="ARBA00022490"/>
    </source>
</evidence>
<keyword evidence="5 7" id="KW-0269">Exonuclease</keyword>
<dbReference type="GO" id="GO:0005829">
    <property type="term" value="C:cytosol"/>
    <property type="evidence" value="ECO:0007669"/>
    <property type="project" value="TreeGrafter"/>
</dbReference>
<feature type="domain" description="S1 motif" evidence="9">
    <location>
        <begin position="672"/>
        <end position="753"/>
    </location>
</feature>
<dbReference type="CDD" id="cd04471">
    <property type="entry name" value="S1_RNase_R"/>
    <property type="match status" value="1"/>
</dbReference>
<dbReference type="PROSITE" id="PS50126">
    <property type="entry name" value="S1"/>
    <property type="match status" value="1"/>
</dbReference>
<keyword evidence="4 7" id="KW-0378">Hydrolase</keyword>
<dbReference type="OrthoDB" id="9764149at2"/>
<keyword evidence="11" id="KW-1185">Reference proteome</keyword>
<gene>
    <name evidence="7" type="primary">rnr</name>
    <name evidence="10" type="ORF">MicloDRAFT_00020220</name>
</gene>
<dbReference type="Gene3D" id="2.40.50.140">
    <property type="entry name" value="Nucleic acid-binding proteins"/>
    <property type="match status" value="1"/>
</dbReference>
<dbReference type="HOGENOM" id="CLU_002333_7_1_5"/>
<feature type="compositionally biased region" description="Basic residues" evidence="8">
    <location>
        <begin position="788"/>
        <end position="800"/>
    </location>
</feature>
<dbReference type="GO" id="GO:0008859">
    <property type="term" value="F:exoribonuclease II activity"/>
    <property type="evidence" value="ECO:0007669"/>
    <property type="project" value="UniProtKB-UniRule"/>
</dbReference>
<evidence type="ECO:0000256" key="4">
    <source>
        <dbReference type="ARBA" id="ARBA00022801"/>
    </source>
</evidence>
<dbReference type="NCBIfam" id="TIGR00358">
    <property type="entry name" value="3_prime_RNase"/>
    <property type="match status" value="1"/>
</dbReference>
<dbReference type="PANTHER" id="PTHR23355">
    <property type="entry name" value="RIBONUCLEASE"/>
    <property type="match status" value="1"/>
</dbReference>
<keyword evidence="3 7" id="KW-0540">Nuclease</keyword>
<evidence type="ECO:0000313" key="11">
    <source>
        <dbReference type="Proteomes" id="UP000003947"/>
    </source>
</evidence>
<dbReference type="PATRIC" id="fig|864069.3.peg.2212"/>
<dbReference type="GO" id="GO:0003723">
    <property type="term" value="F:RNA binding"/>
    <property type="evidence" value="ECO:0007669"/>
    <property type="project" value="UniProtKB-UniRule"/>
</dbReference>
<comment type="function">
    <text evidence="7">3'-5' exoribonuclease that releases 5'-nucleoside monophosphates and is involved in maturation of structured RNAs.</text>
</comment>
<feature type="region of interest" description="Disordered" evidence="8">
    <location>
        <begin position="758"/>
        <end position="800"/>
    </location>
</feature>
<dbReference type="NCBIfam" id="TIGR02063">
    <property type="entry name" value="RNase_R"/>
    <property type="match status" value="1"/>
</dbReference>
<dbReference type="Proteomes" id="UP000003947">
    <property type="component" value="Unassembled WGS sequence"/>
</dbReference>
<evidence type="ECO:0000256" key="7">
    <source>
        <dbReference type="HAMAP-Rule" id="MF_01895"/>
    </source>
</evidence>
<dbReference type="SMART" id="SM00955">
    <property type="entry name" value="RNB"/>
    <property type="match status" value="1"/>
</dbReference>
<dbReference type="PROSITE" id="PS01175">
    <property type="entry name" value="RIBONUCLEASE_II"/>
    <property type="match status" value="1"/>
</dbReference>
<evidence type="ECO:0000256" key="6">
    <source>
        <dbReference type="ARBA" id="ARBA00022884"/>
    </source>
</evidence>
<dbReference type="HAMAP" id="MF_01895">
    <property type="entry name" value="RNase_R"/>
    <property type="match status" value="1"/>
</dbReference>
<accession>I4YZZ9</accession>
<reference evidence="10 11" key="1">
    <citation type="submission" date="2012-02" db="EMBL/GenBank/DDBJ databases">
        <title>Improved High-Quality Draft sequence of Microvirga sp. WSM3557.</title>
        <authorList>
            <consortium name="US DOE Joint Genome Institute"/>
            <person name="Lucas S."/>
            <person name="Han J."/>
            <person name="Lapidus A."/>
            <person name="Cheng J.-F."/>
            <person name="Goodwin L."/>
            <person name="Pitluck S."/>
            <person name="Peters L."/>
            <person name="Zhang X."/>
            <person name="Detter J.C."/>
            <person name="Han C."/>
            <person name="Tapia R."/>
            <person name="Land M."/>
            <person name="Hauser L."/>
            <person name="Kyrpides N."/>
            <person name="Ivanova N."/>
            <person name="Pagani I."/>
            <person name="Brau L."/>
            <person name="Yates R."/>
            <person name="O'Hara G."/>
            <person name="Rui T."/>
            <person name="Howieson J."/>
            <person name="Reeve W."/>
            <person name="Woyke T."/>
        </authorList>
    </citation>
    <scope>NUCLEOTIDE SEQUENCE [LARGE SCALE GENOMIC DNA]</scope>
    <source>
        <strain evidence="10 11">WSM3557</strain>
    </source>
</reference>
<comment type="similarity">
    <text evidence="7">Belongs to the RNR ribonuclease family. RNase R subfamily.</text>
</comment>
<dbReference type="Pfam" id="PF00773">
    <property type="entry name" value="RNB"/>
    <property type="match status" value="1"/>
</dbReference>
<sequence length="800" mass="88336">MDAERSGLAVATLACDKTRHNRRASPLVKRSKAAPSATLPSREEVVSFITHAQGKVGKREIAQRFGIKGSDRIWLKQILKELEVEGIVDRRGKTVHKAGQLPPVVLADITKRDRDGELIAVPTEWDEEEHGPIPTIILAAPRKPRPGMPVAGVGDRALLRVDPLQPGDIHRYSGRVTKIIAKKQAQVLGLFRALPEGGGRLVPVDKKARDQELQIRPGDEGEARDGDLISVSVVKHGRFGLPTAKVKERLGTIASEKAVSLIAIYAHNIPNEFPKTVLEEAEKAKPASLDGREDWRDLPLVTIDPPDAKDHDDAVHAVPDQDPNNAGGFIVTVAIADVAAYVRPGSAMDREAQERGNSVYFPDRVVPMLPERISNDLCSLRPREDRPALAVRMVIGPDGRKIRHSFHRIMMRSAEKLSYQQAQAAIDGRPDDVTKPILDTILRPLWAGYELVKRARDIREPLFLDLPERKIVLKPDGTVDRIFVPERLEAHKLIEEFMILANVAAAESLEKAESDLIYRVHDEPSLEKMRALSEVLASIGLKVPSQGALKPELFNRILRSVEDTEHQVFINEVVLRSQSQAEYSAENYGHFGLNLRRYAHFTSPIRRYADLIVHRALIAALELGKDGLPPDATRAELIEISAKISAAERRAMAAERETIDRLIAHFLADRIGATFDGQISGVSKAGLFIKLNETGADGFVPAATIGDDYYRYDERTHSMRGDDTGETYRLGDKVEVKLVEAAPVAGALRFEILTRGRVTGRSGPSKSGAKRPPRGFKAGKAPAPKGRTPTRVKVKRRGRT</sequence>
<proteinExistence type="inferred from homology"/>
<dbReference type="InterPro" id="IPR004476">
    <property type="entry name" value="RNase_II/RNase_R"/>
</dbReference>
<organism evidence="10 11">
    <name type="scientific">Microvirga lotononidis</name>
    <dbReference type="NCBI Taxonomy" id="864069"/>
    <lineage>
        <taxon>Bacteria</taxon>
        <taxon>Pseudomonadati</taxon>
        <taxon>Pseudomonadota</taxon>
        <taxon>Alphaproteobacteria</taxon>
        <taxon>Hyphomicrobiales</taxon>
        <taxon>Methylobacteriaceae</taxon>
        <taxon>Microvirga</taxon>
    </lineage>
</organism>
<dbReference type="InterPro" id="IPR050180">
    <property type="entry name" value="RNR_Ribonuclease"/>
</dbReference>
<comment type="catalytic activity">
    <reaction evidence="1 7">
        <text>Exonucleolytic cleavage in the 3'- to 5'-direction to yield nucleoside 5'-phosphates.</text>
        <dbReference type="EC" id="3.1.13.1"/>
    </reaction>
</comment>
<keyword evidence="2 7" id="KW-0963">Cytoplasm</keyword>
<name>I4YZZ9_9HYPH</name>
<evidence type="ECO:0000313" key="10">
    <source>
        <dbReference type="EMBL" id="EIM29541.1"/>
    </source>
</evidence>
<dbReference type="eggNOG" id="COG0557">
    <property type="taxonomic scope" value="Bacteria"/>
</dbReference>
<dbReference type="PANTHER" id="PTHR23355:SF9">
    <property type="entry name" value="DIS3-LIKE EXONUCLEASE 2"/>
    <property type="match status" value="1"/>
</dbReference>
<keyword evidence="6 7" id="KW-0694">RNA-binding</keyword>
<dbReference type="SUPFAM" id="SSF50249">
    <property type="entry name" value="Nucleic acid-binding proteins"/>
    <property type="match status" value="2"/>
</dbReference>
<evidence type="ECO:0000256" key="5">
    <source>
        <dbReference type="ARBA" id="ARBA00022839"/>
    </source>
</evidence>
<dbReference type="Pfam" id="PF17876">
    <property type="entry name" value="CSD2"/>
    <property type="match status" value="1"/>
</dbReference>